<dbReference type="AlphaFoldDB" id="A0A1G9UPF4"/>
<protein>
    <submittedName>
        <fullName evidence="2">Uncharacterized protein</fullName>
    </submittedName>
</protein>
<dbReference type="Proteomes" id="UP000199202">
    <property type="component" value="Unassembled WGS sequence"/>
</dbReference>
<organism evidence="2 3">
    <name type="scientific">Nonomuraea jiangxiensis</name>
    <dbReference type="NCBI Taxonomy" id="633440"/>
    <lineage>
        <taxon>Bacteria</taxon>
        <taxon>Bacillati</taxon>
        <taxon>Actinomycetota</taxon>
        <taxon>Actinomycetes</taxon>
        <taxon>Streptosporangiales</taxon>
        <taxon>Streptosporangiaceae</taxon>
        <taxon>Nonomuraea</taxon>
    </lineage>
</organism>
<feature type="region of interest" description="Disordered" evidence="1">
    <location>
        <begin position="1"/>
        <end position="65"/>
    </location>
</feature>
<dbReference type="OrthoDB" id="3544534at2"/>
<gene>
    <name evidence="2" type="ORF">SAMN05421869_14940</name>
</gene>
<reference evidence="2 3" key="1">
    <citation type="submission" date="2016-10" db="EMBL/GenBank/DDBJ databases">
        <authorList>
            <person name="de Groot N.N."/>
        </authorList>
    </citation>
    <scope>NUCLEOTIDE SEQUENCE [LARGE SCALE GENOMIC DNA]</scope>
    <source>
        <strain evidence="2 3">CGMCC 4.6533</strain>
    </source>
</reference>
<sequence length="169" mass="18153">MAATAQGRNVIGGLSGRPEVGQLEHLREEARQERHRPEAERDAMRQERDQERQARTKAETTAATQVTAAETRLQVTRKNLQQARHQLVAAQAATGLALPELIDLSRDLGDGVRGVALPGAGIEVVARHPDGTVVLYHQNTRMGLGDPEHAPAHGRALAAAILAVSPARP</sequence>
<dbReference type="EMBL" id="FNDJ01000049">
    <property type="protein sequence ID" value="SDM61770.1"/>
    <property type="molecule type" value="Genomic_DNA"/>
</dbReference>
<evidence type="ECO:0000313" key="2">
    <source>
        <dbReference type="EMBL" id="SDM61770.1"/>
    </source>
</evidence>
<evidence type="ECO:0000256" key="1">
    <source>
        <dbReference type="SAM" id="MobiDB-lite"/>
    </source>
</evidence>
<name>A0A1G9UPF4_9ACTN</name>
<keyword evidence="3" id="KW-1185">Reference proteome</keyword>
<evidence type="ECO:0000313" key="3">
    <source>
        <dbReference type="Proteomes" id="UP000199202"/>
    </source>
</evidence>
<accession>A0A1G9UPF4</accession>
<proteinExistence type="predicted"/>
<feature type="compositionally biased region" description="Basic and acidic residues" evidence="1">
    <location>
        <begin position="22"/>
        <end position="58"/>
    </location>
</feature>
<dbReference type="RefSeq" id="WP_090947033.1">
    <property type="nucleotide sequence ID" value="NZ_FNDJ01000049.1"/>
</dbReference>